<protein>
    <submittedName>
        <fullName evidence="1 2">Uncharacterized protein</fullName>
    </submittedName>
</protein>
<name>A0A2K1IJ43_PHYPA</name>
<dbReference type="AlphaFoldDB" id="A0A2K1IJ43"/>
<reference evidence="1 3" key="2">
    <citation type="journal article" date="2018" name="Plant J.">
        <title>The Physcomitrella patens chromosome-scale assembly reveals moss genome structure and evolution.</title>
        <authorList>
            <person name="Lang D."/>
            <person name="Ullrich K.K."/>
            <person name="Murat F."/>
            <person name="Fuchs J."/>
            <person name="Jenkins J."/>
            <person name="Haas F.B."/>
            <person name="Piednoel M."/>
            <person name="Gundlach H."/>
            <person name="Van Bel M."/>
            <person name="Meyberg R."/>
            <person name="Vives C."/>
            <person name="Morata J."/>
            <person name="Symeonidi A."/>
            <person name="Hiss M."/>
            <person name="Muchero W."/>
            <person name="Kamisugi Y."/>
            <person name="Saleh O."/>
            <person name="Blanc G."/>
            <person name="Decker E.L."/>
            <person name="van Gessel N."/>
            <person name="Grimwood J."/>
            <person name="Hayes R.D."/>
            <person name="Graham S.W."/>
            <person name="Gunter L.E."/>
            <person name="McDaniel S.F."/>
            <person name="Hoernstein S.N.W."/>
            <person name="Larsson A."/>
            <person name="Li F.W."/>
            <person name="Perroud P.F."/>
            <person name="Phillips J."/>
            <person name="Ranjan P."/>
            <person name="Rokshar D.S."/>
            <person name="Rothfels C.J."/>
            <person name="Schneider L."/>
            <person name="Shu S."/>
            <person name="Stevenson D.W."/>
            <person name="Thummler F."/>
            <person name="Tillich M."/>
            <person name="Villarreal Aguilar J.C."/>
            <person name="Widiez T."/>
            <person name="Wong G.K."/>
            <person name="Wymore A."/>
            <person name="Zhang Y."/>
            <person name="Zimmer A.D."/>
            <person name="Quatrano R.S."/>
            <person name="Mayer K.F.X."/>
            <person name="Goodstein D."/>
            <person name="Casacuberta J.M."/>
            <person name="Vandepoele K."/>
            <person name="Reski R."/>
            <person name="Cuming A.C."/>
            <person name="Tuskan G.A."/>
            <person name="Maumus F."/>
            <person name="Salse J."/>
            <person name="Schmutz J."/>
            <person name="Rensing S.A."/>
        </authorList>
    </citation>
    <scope>NUCLEOTIDE SEQUENCE [LARGE SCALE GENOMIC DNA]</scope>
    <source>
        <strain evidence="2 3">cv. Gransden 2004</strain>
    </source>
</reference>
<evidence type="ECO:0000313" key="3">
    <source>
        <dbReference type="Proteomes" id="UP000006727"/>
    </source>
</evidence>
<evidence type="ECO:0000313" key="1">
    <source>
        <dbReference type="EMBL" id="PNR29301.1"/>
    </source>
</evidence>
<dbReference type="EMBL" id="ABEU02000023">
    <property type="protein sequence ID" value="PNR29301.1"/>
    <property type="molecule type" value="Genomic_DNA"/>
</dbReference>
<reference evidence="2" key="3">
    <citation type="submission" date="2020-12" db="UniProtKB">
        <authorList>
            <consortium name="EnsemblPlants"/>
        </authorList>
    </citation>
    <scope>IDENTIFICATION</scope>
</reference>
<organism evidence="1">
    <name type="scientific">Physcomitrium patens</name>
    <name type="common">Spreading-leaved earth moss</name>
    <name type="synonym">Physcomitrella patens</name>
    <dbReference type="NCBI Taxonomy" id="3218"/>
    <lineage>
        <taxon>Eukaryota</taxon>
        <taxon>Viridiplantae</taxon>
        <taxon>Streptophyta</taxon>
        <taxon>Embryophyta</taxon>
        <taxon>Bryophyta</taxon>
        <taxon>Bryophytina</taxon>
        <taxon>Bryopsida</taxon>
        <taxon>Funariidae</taxon>
        <taxon>Funariales</taxon>
        <taxon>Funariaceae</taxon>
        <taxon>Physcomitrium</taxon>
    </lineage>
</organism>
<dbReference type="Gramene" id="Pp3c23_12840V3.2">
    <property type="protein sequence ID" value="PAC:32948760.CDS.1"/>
    <property type="gene ID" value="Pp3c23_12840"/>
</dbReference>
<sequence>MVSISLDEHSPQVLLLAAFDLHCPIGSAPARCSHCIAASLRRSHECHTRLMKDFLC</sequence>
<reference evidence="1 3" key="1">
    <citation type="journal article" date="2008" name="Science">
        <title>The Physcomitrella genome reveals evolutionary insights into the conquest of land by plants.</title>
        <authorList>
            <person name="Rensing S."/>
            <person name="Lang D."/>
            <person name="Zimmer A."/>
            <person name="Terry A."/>
            <person name="Salamov A."/>
            <person name="Shapiro H."/>
            <person name="Nishiyama T."/>
            <person name="Perroud P.-F."/>
            <person name="Lindquist E."/>
            <person name="Kamisugi Y."/>
            <person name="Tanahashi T."/>
            <person name="Sakakibara K."/>
            <person name="Fujita T."/>
            <person name="Oishi K."/>
            <person name="Shin-I T."/>
            <person name="Kuroki Y."/>
            <person name="Toyoda A."/>
            <person name="Suzuki Y."/>
            <person name="Hashimoto A."/>
            <person name="Yamaguchi K."/>
            <person name="Sugano A."/>
            <person name="Kohara Y."/>
            <person name="Fujiyama A."/>
            <person name="Anterola A."/>
            <person name="Aoki S."/>
            <person name="Ashton N."/>
            <person name="Barbazuk W.B."/>
            <person name="Barker E."/>
            <person name="Bennetzen J."/>
            <person name="Bezanilla M."/>
            <person name="Blankenship R."/>
            <person name="Cho S.H."/>
            <person name="Dutcher S."/>
            <person name="Estelle M."/>
            <person name="Fawcett J.A."/>
            <person name="Gundlach H."/>
            <person name="Hanada K."/>
            <person name="Heyl A."/>
            <person name="Hicks K.A."/>
            <person name="Hugh J."/>
            <person name="Lohr M."/>
            <person name="Mayer K."/>
            <person name="Melkozernov A."/>
            <person name="Murata T."/>
            <person name="Nelson D."/>
            <person name="Pils B."/>
            <person name="Prigge M."/>
            <person name="Reiss B."/>
            <person name="Renner T."/>
            <person name="Rombauts S."/>
            <person name="Rushton P."/>
            <person name="Sanderfoot A."/>
            <person name="Schween G."/>
            <person name="Shiu S.-H."/>
            <person name="Stueber K."/>
            <person name="Theodoulou F.L."/>
            <person name="Tu H."/>
            <person name="Van de Peer Y."/>
            <person name="Verrier P.J."/>
            <person name="Waters E."/>
            <person name="Wood A."/>
            <person name="Yang L."/>
            <person name="Cove D."/>
            <person name="Cuming A."/>
            <person name="Hasebe M."/>
            <person name="Lucas S."/>
            <person name="Mishler D.B."/>
            <person name="Reski R."/>
            <person name="Grigoriev I."/>
            <person name="Quatrano R.S."/>
            <person name="Boore J.L."/>
        </authorList>
    </citation>
    <scope>NUCLEOTIDE SEQUENCE [LARGE SCALE GENOMIC DNA]</scope>
    <source>
        <strain evidence="2 3">cv. Gransden 2004</strain>
    </source>
</reference>
<dbReference type="EnsemblPlants" id="Pp3c23_12840V3.2">
    <property type="protein sequence ID" value="PAC:32948760.CDS.1"/>
    <property type="gene ID" value="Pp3c23_12840"/>
</dbReference>
<dbReference type="Proteomes" id="UP000006727">
    <property type="component" value="Chromosome 23"/>
</dbReference>
<proteinExistence type="predicted"/>
<dbReference type="EnsemblPlants" id="Pp3c23_12840V3.1">
    <property type="protein sequence ID" value="PAC:32948759.CDS.1"/>
    <property type="gene ID" value="Pp3c23_12840"/>
</dbReference>
<dbReference type="Gramene" id="Pp3c23_12840V3.1">
    <property type="protein sequence ID" value="PAC:32948759.CDS.1"/>
    <property type="gene ID" value="Pp3c23_12840"/>
</dbReference>
<dbReference type="InParanoid" id="A0A2K1IJ43"/>
<accession>A0A2K1IJ43</accession>
<evidence type="ECO:0000313" key="2">
    <source>
        <dbReference type="EnsemblPlants" id="PAC:32948759.CDS.1"/>
    </source>
</evidence>
<keyword evidence="3" id="KW-1185">Reference proteome</keyword>
<gene>
    <name evidence="1" type="ORF">PHYPA_027993</name>
</gene>